<reference evidence="2" key="1">
    <citation type="submission" date="2015-11" db="EMBL/GenBank/DDBJ databases">
        <title>De novo transcriptome assembly of four potential Pierce s Disease insect vectors from Arizona vineyards.</title>
        <authorList>
            <person name="Tassone E.E."/>
        </authorList>
    </citation>
    <scope>NUCLEOTIDE SEQUENCE</scope>
</reference>
<dbReference type="EMBL" id="GEBQ01031745">
    <property type="protein sequence ID" value="JAT08232.1"/>
    <property type="molecule type" value="Transcribed_RNA"/>
</dbReference>
<proteinExistence type="predicted"/>
<organism evidence="2">
    <name type="scientific">Graphocephala atropunctata</name>
    <dbReference type="NCBI Taxonomy" id="36148"/>
    <lineage>
        <taxon>Eukaryota</taxon>
        <taxon>Metazoa</taxon>
        <taxon>Ecdysozoa</taxon>
        <taxon>Arthropoda</taxon>
        <taxon>Hexapoda</taxon>
        <taxon>Insecta</taxon>
        <taxon>Pterygota</taxon>
        <taxon>Neoptera</taxon>
        <taxon>Paraneoptera</taxon>
        <taxon>Hemiptera</taxon>
        <taxon>Auchenorrhyncha</taxon>
        <taxon>Membracoidea</taxon>
        <taxon>Cicadellidae</taxon>
        <taxon>Cicadellinae</taxon>
        <taxon>Cicadellini</taxon>
        <taxon>Graphocephala</taxon>
    </lineage>
</organism>
<feature type="compositionally biased region" description="Basic and acidic residues" evidence="1">
    <location>
        <begin position="32"/>
        <end position="43"/>
    </location>
</feature>
<dbReference type="AlphaFoldDB" id="A0A1B6K9V8"/>
<evidence type="ECO:0000256" key="1">
    <source>
        <dbReference type="SAM" id="MobiDB-lite"/>
    </source>
</evidence>
<feature type="region of interest" description="Disordered" evidence="1">
    <location>
        <begin position="23"/>
        <end position="45"/>
    </location>
</feature>
<accession>A0A1B6K9V8</accession>
<gene>
    <name evidence="2" type="ORF">g.48614</name>
</gene>
<protein>
    <submittedName>
        <fullName evidence="2">Uncharacterized protein</fullName>
    </submittedName>
</protein>
<feature type="non-terminal residue" evidence="2">
    <location>
        <position position="1"/>
    </location>
</feature>
<sequence length="307" mass="34746">CPPELLSFMVYGRPVLETIQEESEDGFSDNANEIRSDNSEGTRKIGSQETTITEPNKLSMRGLNQRVTQHLEYTKTVLVCGETSSLSEKVEDNNTISKVKDVQNVIETSDLNEVLMVSTFASEESQQKPETFISDLKSFDETLYVDMTDCSMDKDVYNCVMPMVNNVPQGWMDRRQEVTGRDQSPEHSFIYCIGGACELESNKGRETECRGYTKESMMTCSEIVEEPLTEEIMVRHEAGKNYLQNSEIQFCENFPTPLNSEDETESKMLGSEAVKNFVWCEALSRFKCIEDECFPQHSNPGGEVNLA</sequence>
<evidence type="ECO:0000313" key="2">
    <source>
        <dbReference type="EMBL" id="JAT08232.1"/>
    </source>
</evidence>
<name>A0A1B6K9V8_9HEMI</name>